<protein>
    <submittedName>
        <fullName evidence="2">Uncharacterized protein</fullName>
    </submittedName>
</protein>
<organism evidence="2">
    <name type="scientific">marine metagenome</name>
    <dbReference type="NCBI Taxonomy" id="408172"/>
    <lineage>
        <taxon>unclassified sequences</taxon>
        <taxon>metagenomes</taxon>
        <taxon>ecological metagenomes</taxon>
    </lineage>
</organism>
<dbReference type="AlphaFoldDB" id="A0A382UNX8"/>
<proteinExistence type="predicted"/>
<evidence type="ECO:0000256" key="1">
    <source>
        <dbReference type="SAM" id="Phobius"/>
    </source>
</evidence>
<keyword evidence="1" id="KW-0472">Membrane</keyword>
<keyword evidence="1" id="KW-0812">Transmembrane</keyword>
<dbReference type="EMBL" id="UINC01145691">
    <property type="protein sequence ID" value="SVD35979.1"/>
    <property type="molecule type" value="Genomic_DNA"/>
</dbReference>
<name>A0A382UNX8_9ZZZZ</name>
<feature type="transmembrane region" description="Helical" evidence="1">
    <location>
        <begin position="6"/>
        <end position="23"/>
    </location>
</feature>
<gene>
    <name evidence="2" type="ORF">METZ01_LOCUS388833</name>
</gene>
<evidence type="ECO:0000313" key="2">
    <source>
        <dbReference type="EMBL" id="SVD35979.1"/>
    </source>
</evidence>
<sequence>MQVELGSLLFIALVLACIIFTAGRSNNRKKKYRPLDEVVKELKEKRQQDD</sequence>
<keyword evidence="1" id="KW-1133">Transmembrane helix</keyword>
<accession>A0A382UNX8</accession>
<reference evidence="2" key="1">
    <citation type="submission" date="2018-05" db="EMBL/GenBank/DDBJ databases">
        <authorList>
            <person name="Lanie J.A."/>
            <person name="Ng W.-L."/>
            <person name="Kazmierczak K.M."/>
            <person name="Andrzejewski T.M."/>
            <person name="Davidsen T.M."/>
            <person name="Wayne K.J."/>
            <person name="Tettelin H."/>
            <person name="Glass J.I."/>
            <person name="Rusch D."/>
            <person name="Podicherti R."/>
            <person name="Tsui H.-C.T."/>
            <person name="Winkler M.E."/>
        </authorList>
    </citation>
    <scope>NUCLEOTIDE SEQUENCE</scope>
</reference>